<dbReference type="NCBIfam" id="TIGR01511">
    <property type="entry name" value="ATPase-IB1_Cu"/>
    <property type="match status" value="1"/>
</dbReference>
<dbReference type="EMBL" id="DVNH01000016">
    <property type="protein sequence ID" value="HIU51380.1"/>
    <property type="molecule type" value="Genomic_DNA"/>
</dbReference>
<dbReference type="GO" id="GO:0140581">
    <property type="term" value="F:P-type monovalent copper transporter activity"/>
    <property type="evidence" value="ECO:0007669"/>
    <property type="project" value="UniProtKB-EC"/>
</dbReference>
<dbReference type="InterPro" id="IPR001757">
    <property type="entry name" value="P_typ_ATPase"/>
</dbReference>
<sequence length="733" mass="81073">MKKIILSIEGMTCSACSNGLEKYLNKQKGIKQASVNLVLANASIEYDEKILTVDQLNEFVKKAGFKSLGEFKEIKIESKNKKEKRKFIFFTVLAIIFMYIAMGHMIHLPTLEMIDPSKNPIGYTICLFIFAILFFIYGFDVLKNGYKNLIHRTPNMDTLVGIGVLSSFLYSIYSMVLIIRGDTSAIHHLYFESAAMVIYFVKLGRYLDGISKDKTKEAIQKLVKITPEKATIKVDGKEKIVTIDEVHKGDIVVSRPGERISVDGEIIEGKAHLDESFITGESKPVTKDRGAKVIAGSINYDGYIEYKAEKIGRESTISEIVKLVVEASNTKAPIAKMADIVSSYFVPIVMIIAILSFLLYLILGYDFASSLIVFVTILVVACPCSLGLATPLAIVVSEGKCANHGILVKSSEILENAQKINTVVFDKTGTLTYGTLKISEIKNYSKMENNELLQLIGSIERKSTHPIGKAFTDYMEENRIKPLEVKEFGNVSGYGVIGKANNQKVIIGNAKILKSFQIENPYKEDENELAKKGNSIVYVVQDKEIIALIGVNDIIRKNAKEVIEKLNKNKIDTIMLTGDNKETAETIAKEIGIGKVIANVVPSEKTQVIKELKKQSKNVMMCGDGINDSPALATADIGVSVKSGTDIAMDSSDVILTRNNLDCILTLIHISKSTMKIIKQNLFWAFFYNILMIPIAIGILKPVGIVINPMIASLAMVISSLTVILNTLRLRKK</sequence>
<keyword evidence="12 14" id="KW-0472">Membrane</keyword>
<dbReference type="GO" id="GO:0005507">
    <property type="term" value="F:copper ion binding"/>
    <property type="evidence" value="ECO:0007669"/>
    <property type="project" value="TreeGrafter"/>
</dbReference>
<dbReference type="PROSITE" id="PS01047">
    <property type="entry name" value="HMA_1"/>
    <property type="match status" value="1"/>
</dbReference>
<dbReference type="CDD" id="cd00371">
    <property type="entry name" value="HMA"/>
    <property type="match status" value="1"/>
</dbReference>
<comment type="subcellular location">
    <subcellularLocation>
        <location evidence="1">Cell membrane</location>
        <topology evidence="1">Multi-pass membrane protein</topology>
    </subcellularLocation>
</comment>
<keyword evidence="5 14" id="KW-0479">Metal-binding</keyword>
<keyword evidence="7" id="KW-0406">Ion transport</keyword>
<evidence type="ECO:0000256" key="5">
    <source>
        <dbReference type="ARBA" id="ARBA00022723"/>
    </source>
</evidence>
<dbReference type="PROSITE" id="PS50846">
    <property type="entry name" value="HMA_2"/>
    <property type="match status" value="1"/>
</dbReference>
<dbReference type="PRINTS" id="PR00943">
    <property type="entry name" value="CUATPASE"/>
</dbReference>
<protein>
    <recommendedName>
        <fullName evidence="3">P-type Cu(+) transporter</fullName>
        <ecNumber evidence="3">7.2.2.8</ecNumber>
    </recommendedName>
</protein>
<dbReference type="Gene3D" id="2.70.150.10">
    <property type="entry name" value="Calcium-transporting ATPase, cytoplasmic transduction domain A"/>
    <property type="match status" value="1"/>
</dbReference>
<evidence type="ECO:0000256" key="9">
    <source>
        <dbReference type="ARBA" id="ARBA00022967"/>
    </source>
</evidence>
<dbReference type="CDD" id="cd02094">
    <property type="entry name" value="P-type_ATPase_Cu-like"/>
    <property type="match status" value="1"/>
</dbReference>
<evidence type="ECO:0000256" key="13">
    <source>
        <dbReference type="ARBA" id="ARBA00049289"/>
    </source>
</evidence>
<dbReference type="Proteomes" id="UP000824093">
    <property type="component" value="Unassembled WGS sequence"/>
</dbReference>
<keyword evidence="4 14" id="KW-0812">Transmembrane</keyword>
<keyword evidence="7" id="KW-0813">Transport</keyword>
<evidence type="ECO:0000256" key="10">
    <source>
        <dbReference type="ARBA" id="ARBA00022989"/>
    </source>
</evidence>
<keyword evidence="14" id="KW-1003">Cell membrane</keyword>
<dbReference type="GO" id="GO:0005886">
    <property type="term" value="C:plasma membrane"/>
    <property type="evidence" value="ECO:0007669"/>
    <property type="project" value="UniProtKB-SubCell"/>
</dbReference>
<proteinExistence type="inferred from homology"/>
<evidence type="ECO:0000256" key="1">
    <source>
        <dbReference type="ARBA" id="ARBA00004651"/>
    </source>
</evidence>
<dbReference type="FunFam" id="2.70.150.10:FF:000002">
    <property type="entry name" value="Copper-transporting ATPase 1, putative"/>
    <property type="match status" value="1"/>
</dbReference>
<evidence type="ECO:0000256" key="2">
    <source>
        <dbReference type="ARBA" id="ARBA00006024"/>
    </source>
</evidence>
<evidence type="ECO:0000259" key="15">
    <source>
        <dbReference type="PROSITE" id="PS50846"/>
    </source>
</evidence>
<evidence type="ECO:0000256" key="14">
    <source>
        <dbReference type="RuleBase" id="RU362081"/>
    </source>
</evidence>
<dbReference type="Pfam" id="PF00403">
    <property type="entry name" value="HMA"/>
    <property type="match status" value="1"/>
</dbReference>
<dbReference type="InterPro" id="IPR018303">
    <property type="entry name" value="ATPase_P-typ_P_site"/>
</dbReference>
<gene>
    <name evidence="16" type="ORF">IAB70_01955</name>
</gene>
<dbReference type="GO" id="GO:0005524">
    <property type="term" value="F:ATP binding"/>
    <property type="evidence" value="ECO:0007669"/>
    <property type="project" value="UniProtKB-UniRule"/>
</dbReference>
<dbReference type="GO" id="GO:0043682">
    <property type="term" value="F:P-type divalent copper transporter activity"/>
    <property type="evidence" value="ECO:0007669"/>
    <property type="project" value="TreeGrafter"/>
</dbReference>
<feature type="transmembrane region" description="Helical" evidence="14">
    <location>
        <begin position="87"/>
        <end position="108"/>
    </location>
</feature>
<dbReference type="SUPFAM" id="SSF56784">
    <property type="entry name" value="HAD-like"/>
    <property type="match status" value="1"/>
</dbReference>
<dbReference type="SUPFAM" id="SSF55008">
    <property type="entry name" value="HMA, heavy metal-associated domain"/>
    <property type="match status" value="1"/>
</dbReference>
<feature type="domain" description="HMA" evidence="15">
    <location>
        <begin position="2"/>
        <end position="68"/>
    </location>
</feature>
<dbReference type="Gene3D" id="3.40.1110.10">
    <property type="entry name" value="Calcium-transporting ATPase, cytoplasmic domain N"/>
    <property type="match status" value="1"/>
</dbReference>
<keyword evidence="9" id="KW-1278">Translocase</keyword>
<dbReference type="NCBIfam" id="TIGR01494">
    <property type="entry name" value="ATPase_P-type"/>
    <property type="match status" value="1"/>
</dbReference>
<feature type="transmembrane region" description="Helical" evidence="14">
    <location>
        <begin position="185"/>
        <end position="204"/>
    </location>
</feature>
<feature type="transmembrane region" description="Helical" evidence="14">
    <location>
        <begin position="120"/>
        <end position="139"/>
    </location>
</feature>
<keyword evidence="11" id="KW-0186">Copper</keyword>
<dbReference type="InterPro" id="IPR027256">
    <property type="entry name" value="P-typ_ATPase_IB"/>
</dbReference>
<dbReference type="SUPFAM" id="SSF81653">
    <property type="entry name" value="Calcium ATPase, transduction domain A"/>
    <property type="match status" value="1"/>
</dbReference>
<organism evidence="16 17">
    <name type="scientific">Candidatus Merdicola faecigallinarum</name>
    <dbReference type="NCBI Taxonomy" id="2840862"/>
    <lineage>
        <taxon>Bacteria</taxon>
        <taxon>Bacillati</taxon>
        <taxon>Bacillota</taxon>
        <taxon>Clostridia</taxon>
        <taxon>Candidatus Merdicola</taxon>
    </lineage>
</organism>
<evidence type="ECO:0000313" key="16">
    <source>
        <dbReference type="EMBL" id="HIU51380.1"/>
    </source>
</evidence>
<keyword evidence="10 14" id="KW-1133">Transmembrane helix</keyword>
<dbReference type="EC" id="7.2.2.8" evidence="3"/>
<dbReference type="FunFam" id="3.30.70.100:FF:000005">
    <property type="entry name" value="Copper-exporting P-type ATPase A"/>
    <property type="match status" value="1"/>
</dbReference>
<accession>A0A9D1S922</accession>
<feature type="transmembrane region" description="Helical" evidence="14">
    <location>
        <begin position="706"/>
        <end position="728"/>
    </location>
</feature>
<dbReference type="GO" id="GO:0016887">
    <property type="term" value="F:ATP hydrolysis activity"/>
    <property type="evidence" value="ECO:0007669"/>
    <property type="project" value="InterPro"/>
</dbReference>
<evidence type="ECO:0000256" key="3">
    <source>
        <dbReference type="ARBA" id="ARBA00012517"/>
    </source>
</evidence>
<dbReference type="InterPro" id="IPR017969">
    <property type="entry name" value="Heavy-metal-associated_CS"/>
</dbReference>
<comment type="similarity">
    <text evidence="2 14">Belongs to the cation transport ATPase (P-type) (TC 3.A.3) family. Type IB subfamily.</text>
</comment>
<dbReference type="PRINTS" id="PR00119">
    <property type="entry name" value="CATATPASE"/>
</dbReference>
<keyword evidence="8 14" id="KW-0067">ATP-binding</keyword>
<dbReference type="PANTHER" id="PTHR43520">
    <property type="entry name" value="ATP7, ISOFORM B"/>
    <property type="match status" value="1"/>
</dbReference>
<dbReference type="NCBIfam" id="TIGR01525">
    <property type="entry name" value="ATPase-IB_hvy"/>
    <property type="match status" value="1"/>
</dbReference>
<feature type="transmembrane region" description="Helical" evidence="14">
    <location>
        <begin position="159"/>
        <end position="179"/>
    </location>
</feature>
<dbReference type="AlphaFoldDB" id="A0A9D1S922"/>
<dbReference type="InterPro" id="IPR006121">
    <property type="entry name" value="HMA_dom"/>
</dbReference>
<reference evidence="16" key="2">
    <citation type="journal article" date="2021" name="PeerJ">
        <title>Extensive microbial diversity within the chicken gut microbiome revealed by metagenomics and culture.</title>
        <authorList>
            <person name="Gilroy R."/>
            <person name="Ravi A."/>
            <person name="Getino M."/>
            <person name="Pursley I."/>
            <person name="Horton D.L."/>
            <person name="Alikhan N.F."/>
            <person name="Baker D."/>
            <person name="Gharbi K."/>
            <person name="Hall N."/>
            <person name="Watson M."/>
            <person name="Adriaenssens E.M."/>
            <person name="Foster-Nyarko E."/>
            <person name="Jarju S."/>
            <person name="Secka A."/>
            <person name="Antonio M."/>
            <person name="Oren A."/>
            <person name="Chaudhuri R.R."/>
            <person name="La Ragione R."/>
            <person name="Hildebrand F."/>
            <person name="Pallen M.J."/>
        </authorList>
    </citation>
    <scope>NUCLEOTIDE SEQUENCE</scope>
    <source>
        <strain evidence="16">CHK195-15760</strain>
    </source>
</reference>
<dbReference type="Gene3D" id="3.40.50.1000">
    <property type="entry name" value="HAD superfamily/HAD-like"/>
    <property type="match status" value="1"/>
</dbReference>
<evidence type="ECO:0000256" key="7">
    <source>
        <dbReference type="ARBA" id="ARBA00022796"/>
    </source>
</evidence>
<dbReference type="InterPro" id="IPR023298">
    <property type="entry name" value="ATPase_P-typ_TM_dom_sf"/>
</dbReference>
<keyword evidence="6 14" id="KW-0547">Nucleotide-binding</keyword>
<dbReference type="SFLD" id="SFLDF00027">
    <property type="entry name" value="p-type_atpase"/>
    <property type="match status" value="1"/>
</dbReference>
<dbReference type="SFLD" id="SFLDG00002">
    <property type="entry name" value="C1.7:_P-type_atpase_like"/>
    <property type="match status" value="1"/>
</dbReference>
<dbReference type="SFLD" id="SFLDS00003">
    <property type="entry name" value="Haloacid_Dehalogenase"/>
    <property type="match status" value="1"/>
</dbReference>
<dbReference type="Pfam" id="PF00122">
    <property type="entry name" value="E1-E2_ATPase"/>
    <property type="match status" value="1"/>
</dbReference>
<dbReference type="InterPro" id="IPR059000">
    <property type="entry name" value="ATPase_P-type_domA"/>
</dbReference>
<dbReference type="Gene3D" id="3.30.70.100">
    <property type="match status" value="1"/>
</dbReference>
<evidence type="ECO:0000256" key="11">
    <source>
        <dbReference type="ARBA" id="ARBA00023008"/>
    </source>
</evidence>
<dbReference type="Pfam" id="PF00702">
    <property type="entry name" value="Hydrolase"/>
    <property type="match status" value="1"/>
</dbReference>
<dbReference type="PROSITE" id="PS00154">
    <property type="entry name" value="ATPASE_E1_E2"/>
    <property type="match status" value="1"/>
</dbReference>
<feature type="transmembrane region" description="Helical" evidence="14">
    <location>
        <begin position="682"/>
        <end position="700"/>
    </location>
</feature>
<dbReference type="InterPro" id="IPR008250">
    <property type="entry name" value="ATPase_P-typ_transduc_dom_A_sf"/>
</dbReference>
<keyword evidence="7" id="KW-0187">Copper transport</keyword>
<evidence type="ECO:0000256" key="8">
    <source>
        <dbReference type="ARBA" id="ARBA00022840"/>
    </source>
</evidence>
<comment type="catalytic activity">
    <reaction evidence="13">
        <text>Cu(+)(in) + ATP + H2O = Cu(+)(out) + ADP + phosphate + H(+)</text>
        <dbReference type="Rhea" id="RHEA:25792"/>
        <dbReference type="ChEBI" id="CHEBI:15377"/>
        <dbReference type="ChEBI" id="CHEBI:15378"/>
        <dbReference type="ChEBI" id="CHEBI:30616"/>
        <dbReference type="ChEBI" id="CHEBI:43474"/>
        <dbReference type="ChEBI" id="CHEBI:49552"/>
        <dbReference type="ChEBI" id="CHEBI:456216"/>
        <dbReference type="EC" id="7.2.2.8"/>
    </reaction>
</comment>
<comment type="caution">
    <text evidence="16">The sequence shown here is derived from an EMBL/GenBank/DDBJ whole genome shotgun (WGS) entry which is preliminary data.</text>
</comment>
<evidence type="ECO:0000256" key="6">
    <source>
        <dbReference type="ARBA" id="ARBA00022741"/>
    </source>
</evidence>
<feature type="transmembrane region" description="Helical" evidence="14">
    <location>
        <begin position="344"/>
        <end position="365"/>
    </location>
</feature>
<name>A0A9D1S922_9FIRM</name>
<dbReference type="PANTHER" id="PTHR43520:SF8">
    <property type="entry name" value="P-TYPE CU(+) TRANSPORTER"/>
    <property type="match status" value="1"/>
</dbReference>
<dbReference type="InterPro" id="IPR036163">
    <property type="entry name" value="HMA_dom_sf"/>
</dbReference>
<evidence type="ECO:0000256" key="12">
    <source>
        <dbReference type="ARBA" id="ARBA00023136"/>
    </source>
</evidence>
<dbReference type="InterPro" id="IPR023214">
    <property type="entry name" value="HAD_sf"/>
</dbReference>
<dbReference type="InterPro" id="IPR044492">
    <property type="entry name" value="P_typ_ATPase_HD_dom"/>
</dbReference>
<dbReference type="GO" id="GO:0055070">
    <property type="term" value="P:copper ion homeostasis"/>
    <property type="evidence" value="ECO:0007669"/>
    <property type="project" value="TreeGrafter"/>
</dbReference>
<feature type="transmembrane region" description="Helical" evidence="14">
    <location>
        <begin position="371"/>
        <end position="396"/>
    </location>
</feature>
<evidence type="ECO:0000313" key="17">
    <source>
        <dbReference type="Proteomes" id="UP000824093"/>
    </source>
</evidence>
<dbReference type="InterPro" id="IPR036412">
    <property type="entry name" value="HAD-like_sf"/>
</dbReference>
<dbReference type="InterPro" id="IPR023299">
    <property type="entry name" value="ATPase_P-typ_cyto_dom_N"/>
</dbReference>
<reference evidence="16" key="1">
    <citation type="submission" date="2020-10" db="EMBL/GenBank/DDBJ databases">
        <authorList>
            <person name="Gilroy R."/>
        </authorList>
    </citation>
    <scope>NUCLEOTIDE SEQUENCE</scope>
    <source>
        <strain evidence="16">CHK195-15760</strain>
    </source>
</reference>
<dbReference type="SUPFAM" id="SSF81665">
    <property type="entry name" value="Calcium ATPase, transmembrane domain M"/>
    <property type="match status" value="1"/>
</dbReference>
<evidence type="ECO:0000256" key="4">
    <source>
        <dbReference type="ARBA" id="ARBA00022692"/>
    </source>
</evidence>